<dbReference type="PANTHER" id="PTHR30383:SF24">
    <property type="entry name" value="THIOESTERASE 1_PROTEASE 1_LYSOPHOSPHOLIPASE L1"/>
    <property type="match status" value="1"/>
</dbReference>
<dbReference type="RefSeq" id="WP_011628237.1">
    <property type="nucleotide sequence ID" value="NC_008340.1"/>
</dbReference>
<dbReference type="Pfam" id="PF13472">
    <property type="entry name" value="Lipase_GDSL_2"/>
    <property type="match status" value="1"/>
</dbReference>
<dbReference type="InterPro" id="IPR036514">
    <property type="entry name" value="SGNH_hydro_sf"/>
</dbReference>
<dbReference type="HOGENOM" id="CLU_051180_1_2_6"/>
<dbReference type="Gene3D" id="3.40.50.1110">
    <property type="entry name" value="SGNH hydrolase"/>
    <property type="match status" value="1"/>
</dbReference>
<dbReference type="GO" id="GO:0004622">
    <property type="term" value="F:phosphatidylcholine lysophospholipase activity"/>
    <property type="evidence" value="ECO:0007669"/>
    <property type="project" value="TreeGrafter"/>
</dbReference>
<dbReference type="CDD" id="cd01822">
    <property type="entry name" value="Lysophospholipase_L1_like"/>
    <property type="match status" value="1"/>
</dbReference>
<dbReference type="OrthoDB" id="9786188at2"/>
<keyword evidence="3" id="KW-1185">Reference proteome</keyword>
<sequence length="203" mass="22068">MLRTRHAGLWVLLLVLLAACGRPETLPPLPEDGVILAFGDSLTYGTGAPGGESYPEQLQALTGRTVIRAGVPGERSAEGRQRLPGALNEHQPDLLILMHGGNDILRRESMDRLRANMAAMIEEAQRREVPVLLVGVPEPALPPRPPALYRDLAETYGLAYEGRVIGRILRDSGLRADGVHPNAEGYRKMARAFEEALREAGAL</sequence>
<dbReference type="PROSITE" id="PS51257">
    <property type="entry name" value="PROKAR_LIPOPROTEIN"/>
    <property type="match status" value="1"/>
</dbReference>
<reference evidence="3" key="1">
    <citation type="submission" date="2006-08" db="EMBL/GenBank/DDBJ databases">
        <title>Complete sequence of Alkalilimnicola ehrilichei MLHE-1.</title>
        <authorList>
            <person name="Copeland A."/>
            <person name="Lucas S."/>
            <person name="Lapidus A."/>
            <person name="Barry K."/>
            <person name="Detter J.C."/>
            <person name="Glavina del Rio T."/>
            <person name="Hammon N."/>
            <person name="Israni S."/>
            <person name="Dalin E."/>
            <person name="Tice H."/>
            <person name="Pitluck S."/>
            <person name="Sims D."/>
            <person name="Brettin T."/>
            <person name="Bruce D."/>
            <person name="Han C."/>
            <person name="Tapia R."/>
            <person name="Gilna P."/>
            <person name="Schmutz J."/>
            <person name="Larimer F."/>
            <person name="Land M."/>
            <person name="Hauser L."/>
            <person name="Kyrpides N."/>
            <person name="Mikhailova N."/>
            <person name="Oremland R.S."/>
            <person name="Hoeft S.E."/>
            <person name="Switzer-Blum J."/>
            <person name="Kulp T."/>
            <person name="King G."/>
            <person name="Tabita R."/>
            <person name="Witte B."/>
            <person name="Santini J.M."/>
            <person name="Basu P."/>
            <person name="Hollibaugh J.T."/>
            <person name="Xie G."/>
            <person name="Stolz J.F."/>
            <person name="Richardson P."/>
        </authorList>
    </citation>
    <scope>NUCLEOTIDE SEQUENCE [LARGE SCALE GENOMIC DNA]</scope>
    <source>
        <strain evidence="3">ATCC BAA-1101 / DSM 17681 / MLHE-1</strain>
    </source>
</reference>
<dbReference type="eggNOG" id="COG2755">
    <property type="taxonomic scope" value="Bacteria"/>
</dbReference>
<organism evidence="2 3">
    <name type="scientific">Alkalilimnicola ehrlichii (strain ATCC BAA-1101 / DSM 17681 / MLHE-1)</name>
    <dbReference type="NCBI Taxonomy" id="187272"/>
    <lineage>
        <taxon>Bacteria</taxon>
        <taxon>Pseudomonadati</taxon>
        <taxon>Pseudomonadota</taxon>
        <taxon>Gammaproteobacteria</taxon>
        <taxon>Chromatiales</taxon>
        <taxon>Ectothiorhodospiraceae</taxon>
        <taxon>Alkalilimnicola</taxon>
    </lineage>
</organism>
<accession>Q0ABE5</accession>
<evidence type="ECO:0000313" key="2">
    <source>
        <dbReference type="EMBL" id="ABI55842.1"/>
    </source>
</evidence>
<dbReference type="InterPro" id="IPR051532">
    <property type="entry name" value="Ester_Hydrolysis_Enzymes"/>
</dbReference>
<name>Q0ABE5_ALKEH</name>
<dbReference type="SUPFAM" id="SSF52266">
    <property type="entry name" value="SGNH hydrolase"/>
    <property type="match status" value="1"/>
</dbReference>
<gene>
    <name evidence="2" type="ordered locus">Mlg_0488</name>
</gene>
<evidence type="ECO:0000313" key="3">
    <source>
        <dbReference type="Proteomes" id="UP000001962"/>
    </source>
</evidence>
<dbReference type="InterPro" id="IPR013830">
    <property type="entry name" value="SGNH_hydro"/>
</dbReference>
<dbReference type="AlphaFoldDB" id="Q0ABE5"/>
<protein>
    <submittedName>
        <fullName evidence="2">Lipolytic enzyme, G-D-S-L family</fullName>
    </submittedName>
</protein>
<dbReference type="PANTHER" id="PTHR30383">
    <property type="entry name" value="THIOESTERASE 1/PROTEASE 1/LYSOPHOSPHOLIPASE L1"/>
    <property type="match status" value="1"/>
</dbReference>
<feature type="domain" description="SGNH hydrolase-type esterase" evidence="1">
    <location>
        <begin position="37"/>
        <end position="187"/>
    </location>
</feature>
<dbReference type="Proteomes" id="UP000001962">
    <property type="component" value="Chromosome"/>
</dbReference>
<dbReference type="EMBL" id="CP000453">
    <property type="protein sequence ID" value="ABI55842.1"/>
    <property type="molecule type" value="Genomic_DNA"/>
</dbReference>
<proteinExistence type="predicted"/>
<dbReference type="KEGG" id="aeh:Mlg_0488"/>
<evidence type="ECO:0000259" key="1">
    <source>
        <dbReference type="Pfam" id="PF13472"/>
    </source>
</evidence>